<evidence type="ECO:0000256" key="7">
    <source>
        <dbReference type="ARBA" id="ARBA00022848"/>
    </source>
</evidence>
<keyword evidence="11" id="KW-0472">Membrane</keyword>
<keyword evidence="9" id="KW-0408">Iron</keyword>
<dbReference type="GO" id="GO:0008392">
    <property type="term" value="F:arachidonate epoxygenase activity"/>
    <property type="evidence" value="ECO:0007669"/>
    <property type="project" value="TreeGrafter"/>
</dbReference>
<evidence type="ECO:0000256" key="4">
    <source>
        <dbReference type="ARBA" id="ARBA00012109"/>
    </source>
</evidence>
<keyword evidence="5" id="KW-0479">Metal-binding</keyword>
<dbReference type="GO" id="GO:0005506">
    <property type="term" value="F:iron ion binding"/>
    <property type="evidence" value="ECO:0007669"/>
    <property type="project" value="InterPro"/>
</dbReference>
<dbReference type="GO" id="GO:0019373">
    <property type="term" value="P:epoxygenase P450 pathway"/>
    <property type="evidence" value="ECO:0007669"/>
    <property type="project" value="TreeGrafter"/>
</dbReference>
<dbReference type="InterPro" id="IPR050182">
    <property type="entry name" value="Cytochrome_P450_fam2"/>
</dbReference>
<evidence type="ECO:0000313" key="13">
    <source>
        <dbReference type="Proteomes" id="UP001142489"/>
    </source>
</evidence>
<reference evidence="12" key="1">
    <citation type="journal article" date="2023" name="DNA Res.">
        <title>Chromosome-level genome assembly of Phrynocephalus forsythii using third-generation DNA sequencing and Hi-C analysis.</title>
        <authorList>
            <person name="Qi Y."/>
            <person name="Zhao W."/>
            <person name="Zhao Y."/>
            <person name="Niu C."/>
            <person name="Cao S."/>
            <person name="Zhang Y."/>
        </authorList>
    </citation>
    <scope>NUCLEOTIDE SEQUENCE</scope>
    <source>
        <tissue evidence="12">Muscle</tissue>
    </source>
</reference>
<dbReference type="AlphaFoldDB" id="A0A9Q0YAC0"/>
<comment type="similarity">
    <text evidence="3">Belongs to the cytochrome P450 family.</text>
</comment>
<evidence type="ECO:0000313" key="12">
    <source>
        <dbReference type="EMBL" id="KAJ7345339.1"/>
    </source>
</evidence>
<keyword evidence="8" id="KW-0560">Oxidoreductase</keyword>
<dbReference type="GO" id="GO:0016712">
    <property type="term" value="F:oxidoreductase activity, acting on paired donors, with incorporation or reduction of molecular oxygen, reduced flavin or flavoprotein as one donor, and incorporation of one atom of oxygen"/>
    <property type="evidence" value="ECO:0007669"/>
    <property type="project" value="UniProtKB-EC"/>
</dbReference>
<evidence type="ECO:0000256" key="11">
    <source>
        <dbReference type="ARBA" id="ARBA00023136"/>
    </source>
</evidence>
<evidence type="ECO:0000256" key="5">
    <source>
        <dbReference type="ARBA" id="ARBA00022723"/>
    </source>
</evidence>
<proteinExistence type="inferred from homology"/>
<protein>
    <recommendedName>
        <fullName evidence="4">unspecific monooxygenase</fullName>
        <ecNumber evidence="4">1.14.14.1</ecNumber>
    </recommendedName>
</protein>
<dbReference type="SUPFAM" id="SSF48264">
    <property type="entry name" value="Cytochrome P450"/>
    <property type="match status" value="1"/>
</dbReference>
<evidence type="ECO:0000256" key="1">
    <source>
        <dbReference type="ARBA" id="ARBA00004174"/>
    </source>
</evidence>
<gene>
    <name evidence="12" type="ORF">JRQ81_001289</name>
</gene>
<dbReference type="PANTHER" id="PTHR24300:SF356">
    <property type="entry name" value="CYTOCHROME P450 2E1"/>
    <property type="match status" value="1"/>
</dbReference>
<dbReference type="GO" id="GO:0005789">
    <property type="term" value="C:endoplasmic reticulum membrane"/>
    <property type="evidence" value="ECO:0007669"/>
    <property type="project" value="UniProtKB-SubCell"/>
</dbReference>
<evidence type="ECO:0000256" key="2">
    <source>
        <dbReference type="ARBA" id="ARBA00004406"/>
    </source>
</evidence>
<accession>A0A9Q0YAC0</accession>
<dbReference type="Gene3D" id="1.10.630.10">
    <property type="entry name" value="Cytochrome P450"/>
    <property type="match status" value="1"/>
</dbReference>
<evidence type="ECO:0000256" key="10">
    <source>
        <dbReference type="ARBA" id="ARBA00023033"/>
    </source>
</evidence>
<name>A0A9Q0YAC0_9SAUR</name>
<dbReference type="InterPro" id="IPR001128">
    <property type="entry name" value="Cyt_P450"/>
</dbReference>
<sequence>MGFRPPDLHDSFSPVPGIIFSNGDRWKQLRRFALTTLRNFGMGKKSIEERIQEEAQYLLEKLRDTQASTGVLDHLWIRSSYYTVCPSTMPSKITAIATS</sequence>
<keyword evidence="10" id="KW-0503">Monooxygenase</keyword>
<evidence type="ECO:0000256" key="8">
    <source>
        <dbReference type="ARBA" id="ARBA00023002"/>
    </source>
</evidence>
<dbReference type="Pfam" id="PF00067">
    <property type="entry name" value="p450"/>
    <property type="match status" value="1"/>
</dbReference>
<dbReference type="Proteomes" id="UP001142489">
    <property type="component" value="Unassembled WGS sequence"/>
</dbReference>
<dbReference type="EC" id="1.14.14.1" evidence="4"/>
<dbReference type="GO" id="GO:0006805">
    <property type="term" value="P:xenobiotic metabolic process"/>
    <property type="evidence" value="ECO:0007669"/>
    <property type="project" value="TreeGrafter"/>
</dbReference>
<organism evidence="12 13">
    <name type="scientific">Phrynocephalus forsythii</name>
    <dbReference type="NCBI Taxonomy" id="171643"/>
    <lineage>
        <taxon>Eukaryota</taxon>
        <taxon>Metazoa</taxon>
        <taxon>Chordata</taxon>
        <taxon>Craniata</taxon>
        <taxon>Vertebrata</taxon>
        <taxon>Euteleostomi</taxon>
        <taxon>Lepidosauria</taxon>
        <taxon>Squamata</taxon>
        <taxon>Bifurcata</taxon>
        <taxon>Unidentata</taxon>
        <taxon>Episquamata</taxon>
        <taxon>Toxicofera</taxon>
        <taxon>Iguania</taxon>
        <taxon>Acrodonta</taxon>
        <taxon>Agamidae</taxon>
        <taxon>Agaminae</taxon>
        <taxon>Phrynocephalus</taxon>
    </lineage>
</organism>
<keyword evidence="13" id="KW-1185">Reference proteome</keyword>
<dbReference type="GO" id="GO:0020037">
    <property type="term" value="F:heme binding"/>
    <property type="evidence" value="ECO:0007669"/>
    <property type="project" value="InterPro"/>
</dbReference>
<evidence type="ECO:0000256" key="6">
    <source>
        <dbReference type="ARBA" id="ARBA00022824"/>
    </source>
</evidence>
<comment type="subcellular location">
    <subcellularLocation>
        <location evidence="2">Endoplasmic reticulum membrane</location>
        <topology evidence="2">Peripheral membrane protein</topology>
    </subcellularLocation>
    <subcellularLocation>
        <location evidence="1">Microsome membrane</location>
        <topology evidence="1">Peripheral membrane protein</topology>
    </subcellularLocation>
</comment>
<keyword evidence="6" id="KW-0256">Endoplasmic reticulum</keyword>
<evidence type="ECO:0000256" key="3">
    <source>
        <dbReference type="ARBA" id="ARBA00010617"/>
    </source>
</evidence>
<dbReference type="InterPro" id="IPR036396">
    <property type="entry name" value="Cyt_P450_sf"/>
</dbReference>
<comment type="caution">
    <text evidence="12">The sequence shown here is derived from an EMBL/GenBank/DDBJ whole genome shotgun (WGS) entry which is preliminary data.</text>
</comment>
<dbReference type="OrthoDB" id="1055148at2759"/>
<evidence type="ECO:0000256" key="9">
    <source>
        <dbReference type="ARBA" id="ARBA00023004"/>
    </source>
</evidence>
<dbReference type="EMBL" id="JAPFRF010000001">
    <property type="protein sequence ID" value="KAJ7345339.1"/>
    <property type="molecule type" value="Genomic_DNA"/>
</dbReference>
<dbReference type="PANTHER" id="PTHR24300">
    <property type="entry name" value="CYTOCHROME P450 508A4-RELATED"/>
    <property type="match status" value="1"/>
</dbReference>
<keyword evidence="7" id="KW-0492">Microsome</keyword>